<dbReference type="InterPro" id="IPR011010">
    <property type="entry name" value="DNA_brk_join_enz"/>
</dbReference>
<dbReference type="Proteomes" id="UP001315686">
    <property type="component" value="Unassembled WGS sequence"/>
</dbReference>
<accession>A0AAP2G5G4</accession>
<dbReference type="GO" id="GO:0015074">
    <property type="term" value="P:DNA integration"/>
    <property type="evidence" value="ECO:0007669"/>
    <property type="project" value="UniProtKB-KW"/>
</dbReference>
<dbReference type="InterPro" id="IPR002104">
    <property type="entry name" value="Integrase_catalytic"/>
</dbReference>
<evidence type="ECO:0000256" key="4">
    <source>
        <dbReference type="ARBA" id="ARBA00023172"/>
    </source>
</evidence>
<evidence type="ECO:0000313" key="9">
    <source>
        <dbReference type="Proteomes" id="UP001315686"/>
    </source>
</evidence>
<evidence type="ECO:0000256" key="5">
    <source>
        <dbReference type="PROSITE-ProRule" id="PRU01248"/>
    </source>
</evidence>
<name>A0AAP2G5G4_9RHOB</name>
<organism evidence="8 9">
    <name type="scientific">Harenicola maris</name>
    <dbReference type="NCBI Taxonomy" id="2841044"/>
    <lineage>
        <taxon>Bacteria</taxon>
        <taxon>Pseudomonadati</taxon>
        <taxon>Pseudomonadota</taxon>
        <taxon>Alphaproteobacteria</taxon>
        <taxon>Rhodobacterales</taxon>
        <taxon>Paracoccaceae</taxon>
        <taxon>Harenicola</taxon>
    </lineage>
</organism>
<keyword evidence="9" id="KW-1185">Reference proteome</keyword>
<keyword evidence="4" id="KW-0233">DNA recombination</keyword>
<dbReference type="PANTHER" id="PTHR30629">
    <property type="entry name" value="PROPHAGE INTEGRASE"/>
    <property type="match status" value="1"/>
</dbReference>
<dbReference type="Gene3D" id="1.10.150.130">
    <property type="match status" value="1"/>
</dbReference>
<feature type="domain" description="Core-binding (CB)" evidence="7">
    <location>
        <begin position="95"/>
        <end position="176"/>
    </location>
</feature>
<keyword evidence="3 5" id="KW-0238">DNA-binding</keyword>
<dbReference type="InterPro" id="IPR050808">
    <property type="entry name" value="Phage_Integrase"/>
</dbReference>
<evidence type="ECO:0000313" key="8">
    <source>
        <dbReference type="EMBL" id="MBT0958918.1"/>
    </source>
</evidence>
<dbReference type="PANTHER" id="PTHR30629:SF2">
    <property type="entry name" value="PROPHAGE INTEGRASE INTS-RELATED"/>
    <property type="match status" value="1"/>
</dbReference>
<comment type="similarity">
    <text evidence="1">Belongs to the 'phage' integrase family.</text>
</comment>
<dbReference type="Pfam" id="PF13356">
    <property type="entry name" value="Arm-DNA-bind_3"/>
    <property type="match status" value="1"/>
</dbReference>
<dbReference type="Gene3D" id="3.30.160.390">
    <property type="entry name" value="Integrase, DNA-binding domain"/>
    <property type="match status" value="1"/>
</dbReference>
<dbReference type="PROSITE" id="PS51898">
    <property type="entry name" value="TYR_RECOMBINASE"/>
    <property type="match status" value="1"/>
</dbReference>
<dbReference type="Gene3D" id="1.10.443.10">
    <property type="entry name" value="Intergrase catalytic core"/>
    <property type="match status" value="1"/>
</dbReference>
<dbReference type="InterPro" id="IPR044068">
    <property type="entry name" value="CB"/>
</dbReference>
<evidence type="ECO:0000256" key="2">
    <source>
        <dbReference type="ARBA" id="ARBA00022908"/>
    </source>
</evidence>
<dbReference type="AlphaFoldDB" id="A0AAP2G5G4"/>
<dbReference type="GO" id="GO:0003677">
    <property type="term" value="F:DNA binding"/>
    <property type="evidence" value="ECO:0007669"/>
    <property type="project" value="UniProtKB-UniRule"/>
</dbReference>
<dbReference type="PROSITE" id="PS51900">
    <property type="entry name" value="CB"/>
    <property type="match status" value="1"/>
</dbReference>
<dbReference type="Pfam" id="PF22022">
    <property type="entry name" value="Phage_int_M"/>
    <property type="match status" value="1"/>
</dbReference>
<dbReference type="InterPro" id="IPR025166">
    <property type="entry name" value="Integrase_DNA_bind_dom"/>
</dbReference>
<evidence type="ECO:0000256" key="1">
    <source>
        <dbReference type="ARBA" id="ARBA00008857"/>
    </source>
</evidence>
<feature type="domain" description="Tyr recombinase" evidence="6">
    <location>
        <begin position="205"/>
        <end position="375"/>
    </location>
</feature>
<comment type="caution">
    <text evidence="8">The sequence shown here is derived from an EMBL/GenBank/DDBJ whole genome shotgun (WGS) entry which is preliminary data.</text>
</comment>
<dbReference type="SUPFAM" id="SSF56349">
    <property type="entry name" value="DNA breaking-rejoining enzymes"/>
    <property type="match status" value="1"/>
</dbReference>
<dbReference type="InterPro" id="IPR038488">
    <property type="entry name" value="Integrase_DNA-bd_sf"/>
</dbReference>
<dbReference type="CDD" id="cd00801">
    <property type="entry name" value="INT_P4_C"/>
    <property type="match status" value="1"/>
</dbReference>
<dbReference type="InterPro" id="IPR053876">
    <property type="entry name" value="Phage_int_M"/>
</dbReference>
<evidence type="ECO:0000259" key="7">
    <source>
        <dbReference type="PROSITE" id="PS51900"/>
    </source>
</evidence>
<evidence type="ECO:0000256" key="3">
    <source>
        <dbReference type="ARBA" id="ARBA00023125"/>
    </source>
</evidence>
<dbReference type="InterPro" id="IPR013762">
    <property type="entry name" value="Integrase-like_cat_sf"/>
</dbReference>
<dbReference type="EMBL" id="JADQAZ010000003">
    <property type="protein sequence ID" value="MBT0958918.1"/>
    <property type="molecule type" value="Genomic_DNA"/>
</dbReference>
<proteinExistence type="inferred from homology"/>
<gene>
    <name evidence="8" type="ORF">IV417_16135</name>
</gene>
<protein>
    <submittedName>
        <fullName evidence="8">Tyrosine-type recombinase/integrase</fullName>
    </submittedName>
</protein>
<dbReference type="Pfam" id="PF00589">
    <property type="entry name" value="Phage_integrase"/>
    <property type="match status" value="1"/>
</dbReference>
<evidence type="ECO:0000259" key="6">
    <source>
        <dbReference type="PROSITE" id="PS51898"/>
    </source>
</evidence>
<reference evidence="8 9" key="1">
    <citation type="journal article" date="2021" name="Arch. Microbiol.">
        <title>Harenicola maris gen. nov., sp. nov. isolated from the Sea of Japan shallow sediments.</title>
        <authorList>
            <person name="Romanenko L.A."/>
            <person name="Kurilenko V.V."/>
            <person name="Chernysheva N.Y."/>
            <person name="Tekutyeva L.A."/>
            <person name="Velansky P.V."/>
            <person name="Svetashev V.I."/>
            <person name="Isaeva M.P."/>
        </authorList>
    </citation>
    <scope>NUCLEOTIDE SEQUENCE [LARGE SCALE GENOMIC DNA]</scope>
    <source>
        <strain evidence="8 9">KMM 3653</strain>
    </source>
</reference>
<dbReference type="GO" id="GO:0006310">
    <property type="term" value="P:DNA recombination"/>
    <property type="evidence" value="ECO:0007669"/>
    <property type="project" value="UniProtKB-KW"/>
</dbReference>
<dbReference type="RefSeq" id="WP_327795131.1">
    <property type="nucleotide sequence ID" value="NZ_JADQAZ010000003.1"/>
</dbReference>
<keyword evidence="2" id="KW-0229">DNA integration</keyword>
<dbReference type="InterPro" id="IPR010998">
    <property type="entry name" value="Integrase_recombinase_N"/>
</dbReference>
<sequence>MTTRPDKVLSAAFVRTVTEKGKYTDGHGLFLKVDPSGAKRWVQRIVIRGKRSEIGLGSARLVSLAEAREQALENRKLARSGGDPLQSKRETNAQLTFAEAAHKVHKIHEPTWRNKKHAAQFISTLETYTFPRLGKLKVSEVTTADVLAVLQPIWLEKPETARRVRQRIGTVMKWAVANGWRQDNPADAISQVLPKQTKGVKHRKSLPYNQVAECLETVRASNAMDVTKLALELTVLTACRSGEVRLADWSEIDMDKAEWTIPAQRMKAKREHRIPLSDRALEVLSAAKALGNGSGLVFPSATGKPLSDMTLSKLVKELGYDVDVHGFRTSFKTWCQERTNTPREVSEAALAHTIQNKAEAAYARSDLFEKRRTLMERWSSALNEPKSSVARIA</sequence>